<gene>
    <name evidence="2" type="ORF">CC80DRAFT_547255</name>
</gene>
<sequence>MGIERGRSLQPDEAWICPKCKTSLGAEVTEKCPKDDFLKSESQNAPNASHFVVPQSDSELKTHTSSTPLPNPYYTKCQSAPFLYLSYHTQTLTSSTIFQHTLHFEYPVLPLRSPTASGTEKTFRSNVRAIPNVLAISIPLATAHTATGTGIP</sequence>
<accession>A0A6A5TYD1</accession>
<evidence type="ECO:0000313" key="2">
    <source>
        <dbReference type="EMBL" id="KAF1957344.1"/>
    </source>
</evidence>
<reference evidence="2" key="1">
    <citation type="journal article" date="2020" name="Stud. Mycol.">
        <title>101 Dothideomycetes genomes: a test case for predicting lifestyles and emergence of pathogens.</title>
        <authorList>
            <person name="Haridas S."/>
            <person name="Albert R."/>
            <person name="Binder M."/>
            <person name="Bloem J."/>
            <person name="Labutti K."/>
            <person name="Salamov A."/>
            <person name="Andreopoulos B."/>
            <person name="Baker S."/>
            <person name="Barry K."/>
            <person name="Bills G."/>
            <person name="Bluhm B."/>
            <person name="Cannon C."/>
            <person name="Castanera R."/>
            <person name="Culley D."/>
            <person name="Daum C."/>
            <person name="Ezra D."/>
            <person name="Gonzalez J."/>
            <person name="Henrissat B."/>
            <person name="Kuo A."/>
            <person name="Liang C."/>
            <person name="Lipzen A."/>
            <person name="Lutzoni F."/>
            <person name="Magnuson J."/>
            <person name="Mondo S."/>
            <person name="Nolan M."/>
            <person name="Ohm R."/>
            <person name="Pangilinan J."/>
            <person name="Park H.-J."/>
            <person name="Ramirez L."/>
            <person name="Alfaro M."/>
            <person name="Sun H."/>
            <person name="Tritt A."/>
            <person name="Yoshinaga Y."/>
            <person name="Zwiers L.-H."/>
            <person name="Turgeon B."/>
            <person name="Goodwin S."/>
            <person name="Spatafora J."/>
            <person name="Crous P."/>
            <person name="Grigoriev I."/>
        </authorList>
    </citation>
    <scope>NUCLEOTIDE SEQUENCE</scope>
    <source>
        <strain evidence="2">CBS 675.92</strain>
    </source>
</reference>
<organism evidence="2 3">
    <name type="scientific">Byssothecium circinans</name>
    <dbReference type="NCBI Taxonomy" id="147558"/>
    <lineage>
        <taxon>Eukaryota</taxon>
        <taxon>Fungi</taxon>
        <taxon>Dikarya</taxon>
        <taxon>Ascomycota</taxon>
        <taxon>Pezizomycotina</taxon>
        <taxon>Dothideomycetes</taxon>
        <taxon>Pleosporomycetidae</taxon>
        <taxon>Pleosporales</taxon>
        <taxon>Massarineae</taxon>
        <taxon>Massarinaceae</taxon>
        <taxon>Byssothecium</taxon>
    </lineage>
</organism>
<evidence type="ECO:0000256" key="1">
    <source>
        <dbReference type="SAM" id="MobiDB-lite"/>
    </source>
</evidence>
<name>A0A6A5TYD1_9PLEO</name>
<feature type="region of interest" description="Disordered" evidence="1">
    <location>
        <begin position="48"/>
        <end position="67"/>
    </location>
</feature>
<protein>
    <submittedName>
        <fullName evidence="2">Uncharacterized protein</fullName>
    </submittedName>
</protein>
<dbReference type="Proteomes" id="UP000800035">
    <property type="component" value="Unassembled WGS sequence"/>
</dbReference>
<dbReference type="AlphaFoldDB" id="A0A6A5TYD1"/>
<dbReference type="EMBL" id="ML976989">
    <property type="protein sequence ID" value="KAF1957344.1"/>
    <property type="molecule type" value="Genomic_DNA"/>
</dbReference>
<keyword evidence="3" id="KW-1185">Reference proteome</keyword>
<evidence type="ECO:0000313" key="3">
    <source>
        <dbReference type="Proteomes" id="UP000800035"/>
    </source>
</evidence>
<proteinExistence type="predicted"/>